<accession>A0ABW2KFZ2</accession>
<name>A0ABW2KFZ2_9ACTN</name>
<dbReference type="EMBL" id="JBHTBH010000006">
    <property type="protein sequence ID" value="MFC7328891.1"/>
    <property type="molecule type" value="Genomic_DNA"/>
</dbReference>
<dbReference type="Pfam" id="PF01266">
    <property type="entry name" value="DAO"/>
    <property type="match status" value="1"/>
</dbReference>
<dbReference type="GO" id="GO:0016491">
    <property type="term" value="F:oxidoreductase activity"/>
    <property type="evidence" value="ECO:0007669"/>
    <property type="project" value="UniProtKB-KW"/>
</dbReference>
<dbReference type="EC" id="1.-.-.-" evidence="3"/>
<keyword evidence="1 3" id="KW-0560">Oxidoreductase</keyword>
<gene>
    <name evidence="3" type="ORF">ACFQRF_14170</name>
</gene>
<dbReference type="PANTHER" id="PTHR13847:SF289">
    <property type="entry name" value="GLYCINE OXIDASE"/>
    <property type="match status" value="1"/>
</dbReference>
<evidence type="ECO:0000256" key="1">
    <source>
        <dbReference type="ARBA" id="ARBA00023002"/>
    </source>
</evidence>
<dbReference type="InterPro" id="IPR006076">
    <property type="entry name" value="FAD-dep_OxRdtase"/>
</dbReference>
<evidence type="ECO:0000259" key="2">
    <source>
        <dbReference type="Pfam" id="PF01266"/>
    </source>
</evidence>
<dbReference type="Proteomes" id="UP001596540">
    <property type="component" value="Unassembled WGS sequence"/>
</dbReference>
<evidence type="ECO:0000313" key="3">
    <source>
        <dbReference type="EMBL" id="MFC7328891.1"/>
    </source>
</evidence>
<dbReference type="PANTHER" id="PTHR13847">
    <property type="entry name" value="SARCOSINE DEHYDROGENASE-RELATED"/>
    <property type="match status" value="1"/>
</dbReference>
<dbReference type="Gene3D" id="3.30.9.10">
    <property type="entry name" value="D-Amino Acid Oxidase, subunit A, domain 2"/>
    <property type="match status" value="1"/>
</dbReference>
<evidence type="ECO:0000313" key="4">
    <source>
        <dbReference type="Proteomes" id="UP001596540"/>
    </source>
</evidence>
<sequence length="389" mass="40034">MQCLVIGAGVMGAATAAALARRGVGVTLVEAEPRAASGTSGTSFAWVNANRKPRPDYHDLNAAGVAAHHELARRARDHGRDAAWFHPFGHLEWAVDPRHRAELRTRVGRLMERGYPVRWLTPAEARSREPRLRVPADADVALFPEEAHCDPAALADALLAEAAALGADVRFGARAVGLTERTDGAEAVLASGERLHADRVVCCAGNGTPALLAGLGATVPMVAPARGNAAMGLLAVTAATDSGVRGVVTTDEVNLRPWPGGRLLVQALELDAAADPDAAPDPALGAAFHDRLAAVLAGGPAPGIETVVTGRRVLPADGFTVAGPLDGHPAVYVLVSHSGVTLAPLLGALAAEELDTGRPAALLAGFRPGRFAAGTPFPPVTAARRPGEQ</sequence>
<proteinExistence type="predicted"/>
<comment type="caution">
    <text evidence="3">The sequence shown here is derived from an EMBL/GenBank/DDBJ whole genome shotgun (WGS) entry which is preliminary data.</text>
</comment>
<reference evidence="4" key="1">
    <citation type="journal article" date="2019" name="Int. J. Syst. Evol. Microbiol.">
        <title>The Global Catalogue of Microorganisms (GCM) 10K type strain sequencing project: providing services to taxonomists for standard genome sequencing and annotation.</title>
        <authorList>
            <consortium name="The Broad Institute Genomics Platform"/>
            <consortium name="The Broad Institute Genome Sequencing Center for Infectious Disease"/>
            <person name="Wu L."/>
            <person name="Ma J."/>
        </authorList>
    </citation>
    <scope>NUCLEOTIDE SEQUENCE [LARGE SCALE GENOMIC DNA]</scope>
    <source>
        <strain evidence="4">CGMCC 4.7382</strain>
    </source>
</reference>
<organism evidence="3 4">
    <name type="scientific">Marinactinospora rubrisoli</name>
    <dbReference type="NCBI Taxonomy" id="2715399"/>
    <lineage>
        <taxon>Bacteria</taxon>
        <taxon>Bacillati</taxon>
        <taxon>Actinomycetota</taxon>
        <taxon>Actinomycetes</taxon>
        <taxon>Streptosporangiales</taxon>
        <taxon>Nocardiopsidaceae</taxon>
        <taxon>Marinactinospora</taxon>
    </lineage>
</organism>
<dbReference type="InterPro" id="IPR036188">
    <property type="entry name" value="FAD/NAD-bd_sf"/>
</dbReference>
<dbReference type="Gene3D" id="3.50.50.60">
    <property type="entry name" value="FAD/NAD(P)-binding domain"/>
    <property type="match status" value="1"/>
</dbReference>
<feature type="domain" description="FAD dependent oxidoreductase" evidence="2">
    <location>
        <begin position="4"/>
        <end position="352"/>
    </location>
</feature>
<keyword evidence="4" id="KW-1185">Reference proteome</keyword>
<dbReference type="SUPFAM" id="SSF51905">
    <property type="entry name" value="FAD/NAD(P)-binding domain"/>
    <property type="match status" value="1"/>
</dbReference>
<protein>
    <submittedName>
        <fullName evidence="3">NAD(P)/FAD-dependent oxidoreductase</fullName>
        <ecNumber evidence="3">1.-.-.-</ecNumber>
    </submittedName>
</protein>